<keyword evidence="3 6" id="KW-1133">Transmembrane helix</keyword>
<keyword evidence="9" id="KW-1185">Reference proteome</keyword>
<dbReference type="InterPro" id="IPR050355">
    <property type="entry name" value="RCF1"/>
</dbReference>
<evidence type="ECO:0000256" key="2">
    <source>
        <dbReference type="ARBA" id="ARBA00022692"/>
    </source>
</evidence>
<gene>
    <name evidence="8" type="ORF">LSH36_701g00052</name>
</gene>
<dbReference type="InterPro" id="IPR007667">
    <property type="entry name" value="Hypoxia_induced_domain"/>
</dbReference>
<name>A0AAD9MTE6_9ANNE</name>
<dbReference type="Proteomes" id="UP001208570">
    <property type="component" value="Unassembled WGS sequence"/>
</dbReference>
<feature type="domain" description="HIG1" evidence="7">
    <location>
        <begin position="1"/>
        <end position="91"/>
    </location>
</feature>
<dbReference type="EMBL" id="JAODUP010000701">
    <property type="protein sequence ID" value="KAK2145117.1"/>
    <property type="molecule type" value="Genomic_DNA"/>
</dbReference>
<dbReference type="Gene3D" id="6.10.140.1320">
    <property type="match status" value="1"/>
</dbReference>
<keyword evidence="5 6" id="KW-0472">Membrane</keyword>
<feature type="transmembrane region" description="Helical" evidence="6">
    <location>
        <begin position="64"/>
        <end position="82"/>
    </location>
</feature>
<accession>A0AAD9MTE6</accession>
<dbReference type="GO" id="GO:0097250">
    <property type="term" value="P:mitochondrial respirasome assembly"/>
    <property type="evidence" value="ECO:0007669"/>
    <property type="project" value="TreeGrafter"/>
</dbReference>
<dbReference type="PANTHER" id="PTHR12297:SF3">
    <property type="entry name" value="HIG1 DOMAIN FAMILY MEMBER 1A"/>
    <property type="match status" value="1"/>
</dbReference>
<dbReference type="GO" id="GO:0031966">
    <property type="term" value="C:mitochondrial membrane"/>
    <property type="evidence" value="ECO:0007669"/>
    <property type="project" value="UniProtKB-SubCell"/>
</dbReference>
<comment type="subcellular location">
    <subcellularLocation>
        <location evidence="1">Mitochondrion membrane</location>
    </subcellularLocation>
</comment>
<evidence type="ECO:0000259" key="7">
    <source>
        <dbReference type="PROSITE" id="PS51503"/>
    </source>
</evidence>
<organism evidence="8 9">
    <name type="scientific">Paralvinella palmiformis</name>
    <dbReference type="NCBI Taxonomy" id="53620"/>
    <lineage>
        <taxon>Eukaryota</taxon>
        <taxon>Metazoa</taxon>
        <taxon>Spiralia</taxon>
        <taxon>Lophotrochozoa</taxon>
        <taxon>Annelida</taxon>
        <taxon>Polychaeta</taxon>
        <taxon>Sedentaria</taxon>
        <taxon>Canalipalpata</taxon>
        <taxon>Terebellida</taxon>
        <taxon>Terebelliformia</taxon>
        <taxon>Alvinellidae</taxon>
        <taxon>Paralvinella</taxon>
    </lineage>
</organism>
<comment type="caution">
    <text evidence="8">The sequence shown here is derived from an EMBL/GenBank/DDBJ whole genome shotgun (WGS) entry which is preliminary data.</text>
</comment>
<keyword evidence="4" id="KW-0496">Mitochondrion</keyword>
<dbReference type="PANTHER" id="PTHR12297">
    <property type="entry name" value="HYPOXIA-INDUCBILE GENE 1 HIG1 -RELATED"/>
    <property type="match status" value="1"/>
</dbReference>
<feature type="transmembrane region" description="Helical" evidence="6">
    <location>
        <begin position="27"/>
        <end position="44"/>
    </location>
</feature>
<dbReference type="AlphaFoldDB" id="A0AAD9MTE6"/>
<evidence type="ECO:0000256" key="3">
    <source>
        <dbReference type="ARBA" id="ARBA00022989"/>
    </source>
</evidence>
<evidence type="ECO:0000256" key="1">
    <source>
        <dbReference type="ARBA" id="ARBA00004325"/>
    </source>
</evidence>
<evidence type="ECO:0000313" key="9">
    <source>
        <dbReference type="Proteomes" id="UP001208570"/>
    </source>
</evidence>
<dbReference type="Pfam" id="PF04588">
    <property type="entry name" value="HIG_1_N"/>
    <property type="match status" value="1"/>
</dbReference>
<evidence type="ECO:0000256" key="6">
    <source>
        <dbReference type="SAM" id="Phobius"/>
    </source>
</evidence>
<dbReference type="PROSITE" id="PS51503">
    <property type="entry name" value="HIG1"/>
    <property type="match status" value="1"/>
</dbReference>
<keyword evidence="2 6" id="KW-0812">Transmembrane</keyword>
<evidence type="ECO:0000313" key="8">
    <source>
        <dbReference type="EMBL" id="KAK2145117.1"/>
    </source>
</evidence>
<sequence>MDTPPFDPFADIKEESKFWRKVKENPIVPLGMLGFIGMGIHGAYNYKNRGKMSTSVYLMHLRVRAQSMVVGALVLGIGYSVVKNMFFDKKESKATK</sequence>
<proteinExistence type="predicted"/>
<reference evidence="8" key="1">
    <citation type="journal article" date="2023" name="Mol. Biol. Evol.">
        <title>Third-Generation Sequencing Reveals the Adaptive Role of the Epigenome in Three Deep-Sea Polychaetes.</title>
        <authorList>
            <person name="Perez M."/>
            <person name="Aroh O."/>
            <person name="Sun Y."/>
            <person name="Lan Y."/>
            <person name="Juniper S.K."/>
            <person name="Young C.R."/>
            <person name="Angers B."/>
            <person name="Qian P.Y."/>
        </authorList>
    </citation>
    <scope>NUCLEOTIDE SEQUENCE</scope>
    <source>
        <strain evidence="8">P08H-3</strain>
    </source>
</reference>
<evidence type="ECO:0000256" key="4">
    <source>
        <dbReference type="ARBA" id="ARBA00023128"/>
    </source>
</evidence>
<evidence type="ECO:0000256" key="5">
    <source>
        <dbReference type="ARBA" id="ARBA00023136"/>
    </source>
</evidence>
<protein>
    <recommendedName>
        <fullName evidence="7">HIG1 domain-containing protein</fullName>
    </recommendedName>
</protein>